<dbReference type="EMBL" id="LFBU01000001">
    <property type="protein sequence ID" value="KMQ75014.1"/>
    <property type="molecule type" value="Genomic_DNA"/>
</dbReference>
<evidence type="ECO:0000259" key="4">
    <source>
        <dbReference type="PROSITE" id="PS50110"/>
    </source>
</evidence>
<dbReference type="GO" id="GO:0003677">
    <property type="term" value="F:DNA binding"/>
    <property type="evidence" value="ECO:0007669"/>
    <property type="project" value="UniProtKB-KW"/>
</dbReference>
<dbReference type="InterPro" id="IPR028976">
    <property type="entry name" value="CheC-like_sf"/>
</dbReference>
<dbReference type="SMART" id="SM00448">
    <property type="entry name" value="REC"/>
    <property type="match status" value="1"/>
</dbReference>
<dbReference type="SUPFAM" id="SSF52172">
    <property type="entry name" value="CheY-like"/>
    <property type="match status" value="1"/>
</dbReference>
<dbReference type="CDD" id="cd17910">
    <property type="entry name" value="CheC_ClassII"/>
    <property type="match status" value="1"/>
</dbReference>
<sequence>MTTRILICDDSALARKQMARTLPAGLQAKVSFAVDGKEALAKLRNHEAELMFLDLNMPEMDGYQVLEEIRTEDLPVMTIVVSGDIQPEARARVKKLGAIDFIKKPTDTDLVMRLLMEYGVYRPGELEDAALQDASLQSKGSTTPEISVSLNDYLQEIANVAMGRSSDLLARLLRVFVKQPIPRVAFLANSELHMAISSVSNSNTYSAVCQGFTGAGIAGEALLLFADASFRDMAEMLHYENLEGEAVNVEVLMDMSSILFGAFLKGIGDQLDLKLGLGHPTVLGQHRQITELLEHHSARDEQLLCIEICYTLEDRDIECDMLVLLTEDSVPFLEDRLQYLVD</sequence>
<evidence type="ECO:0000313" key="6">
    <source>
        <dbReference type="Proteomes" id="UP000036102"/>
    </source>
</evidence>
<organism evidence="5 6">
    <name type="scientific">Marinobacter subterrani</name>
    <dbReference type="NCBI Taxonomy" id="1658765"/>
    <lineage>
        <taxon>Bacteria</taxon>
        <taxon>Pseudomonadati</taxon>
        <taxon>Pseudomonadota</taxon>
        <taxon>Gammaproteobacteria</taxon>
        <taxon>Pseudomonadales</taxon>
        <taxon>Marinobacteraceae</taxon>
        <taxon>Marinobacter</taxon>
    </lineage>
</organism>
<dbReference type="PROSITE" id="PS50110">
    <property type="entry name" value="RESPONSE_REGULATORY"/>
    <property type="match status" value="1"/>
</dbReference>
<dbReference type="PATRIC" id="fig|1658765.3.peg.1200"/>
<feature type="domain" description="Response regulatory" evidence="4">
    <location>
        <begin position="4"/>
        <end position="119"/>
    </location>
</feature>
<evidence type="ECO:0000256" key="1">
    <source>
        <dbReference type="ARBA" id="ARBA00022500"/>
    </source>
</evidence>
<dbReference type="AlphaFoldDB" id="A0A0J7JAP0"/>
<dbReference type="InterPro" id="IPR011006">
    <property type="entry name" value="CheY-like_superfamily"/>
</dbReference>
<gene>
    <name evidence="5" type="ORF">Msub_11213</name>
</gene>
<dbReference type="GO" id="GO:0006935">
    <property type="term" value="P:chemotaxis"/>
    <property type="evidence" value="ECO:0007669"/>
    <property type="project" value="UniProtKB-KW"/>
</dbReference>
<dbReference type="SUPFAM" id="SSF103039">
    <property type="entry name" value="CheC-like"/>
    <property type="match status" value="1"/>
</dbReference>
<dbReference type="Pfam" id="PF00072">
    <property type="entry name" value="Response_reg"/>
    <property type="match status" value="1"/>
</dbReference>
<protein>
    <submittedName>
        <fullName evidence="5">DNA-binding transcriptional response regulator, NtrC family</fullName>
    </submittedName>
</protein>
<keyword evidence="6" id="KW-1185">Reference proteome</keyword>
<dbReference type="STRING" id="1658765.Msub_11213"/>
<feature type="modified residue" description="4-aspartylphosphate" evidence="3">
    <location>
        <position position="54"/>
    </location>
</feature>
<proteinExistence type="predicted"/>
<comment type="caution">
    <text evidence="5">The sequence shown here is derived from an EMBL/GenBank/DDBJ whole genome shotgun (WGS) entry which is preliminary data.</text>
</comment>
<dbReference type="Gene3D" id="3.40.1550.10">
    <property type="entry name" value="CheC-like"/>
    <property type="match status" value="1"/>
</dbReference>
<name>A0A0J7JAP0_9GAMM</name>
<keyword evidence="2 3" id="KW-0597">Phosphoprotein</keyword>
<dbReference type="PANTHER" id="PTHR44591:SF24">
    <property type="entry name" value="PROTEIN-GLUTAMATE METHYLESTERASE_PROTEIN-GLUTAMINE GLUTAMINASE 1"/>
    <property type="match status" value="1"/>
</dbReference>
<evidence type="ECO:0000256" key="3">
    <source>
        <dbReference type="PROSITE-ProRule" id="PRU00169"/>
    </source>
</evidence>
<keyword evidence="1" id="KW-0145">Chemotaxis</keyword>
<evidence type="ECO:0000313" key="5">
    <source>
        <dbReference type="EMBL" id="KMQ75014.1"/>
    </source>
</evidence>
<dbReference type="CDD" id="cd17593">
    <property type="entry name" value="REC_CheC-like"/>
    <property type="match status" value="1"/>
</dbReference>
<evidence type="ECO:0000256" key="2">
    <source>
        <dbReference type="ARBA" id="ARBA00022553"/>
    </source>
</evidence>
<dbReference type="Proteomes" id="UP000036102">
    <property type="component" value="Unassembled WGS sequence"/>
</dbReference>
<dbReference type="GO" id="GO:0000160">
    <property type="term" value="P:phosphorelay signal transduction system"/>
    <property type="evidence" value="ECO:0007669"/>
    <property type="project" value="InterPro"/>
</dbReference>
<dbReference type="OrthoDB" id="281471at2"/>
<dbReference type="RefSeq" id="WP_048495167.1">
    <property type="nucleotide sequence ID" value="NZ_LFBU01000001.1"/>
</dbReference>
<dbReference type="Gene3D" id="3.40.50.2300">
    <property type="match status" value="1"/>
</dbReference>
<dbReference type="PANTHER" id="PTHR44591">
    <property type="entry name" value="STRESS RESPONSE REGULATOR PROTEIN 1"/>
    <property type="match status" value="1"/>
</dbReference>
<reference evidence="5 6" key="1">
    <citation type="submission" date="2015-06" db="EMBL/GenBank/DDBJ databases">
        <title>Marinobacter subterrani, a genetically tractable neutrophilic iron-oxidizing strain isolated from the Soudan Iron Mine.</title>
        <authorList>
            <person name="Bonis B.M."/>
            <person name="Gralnick J.A."/>
        </authorList>
    </citation>
    <scope>NUCLEOTIDE SEQUENCE [LARGE SCALE GENOMIC DNA]</scope>
    <source>
        <strain evidence="5 6">JG233</strain>
    </source>
</reference>
<keyword evidence="5" id="KW-0238">DNA-binding</keyword>
<accession>A0A0J7JAP0</accession>
<dbReference type="InterPro" id="IPR050595">
    <property type="entry name" value="Bact_response_regulator"/>
</dbReference>
<dbReference type="InterPro" id="IPR001789">
    <property type="entry name" value="Sig_transdc_resp-reg_receiver"/>
</dbReference>